<accession>J8EQ73</accession>
<comment type="caution">
    <text evidence="2">The sequence shown here is derived from an EMBL/GenBank/DDBJ whole genome shotgun (WGS) entry which is preliminary data.</text>
</comment>
<dbReference type="AlphaFoldDB" id="J8EQ73"/>
<protein>
    <recommendedName>
        <fullName evidence="4">Antirepressor protein C-terminal domain-containing protein</fullName>
    </recommendedName>
</protein>
<evidence type="ECO:0000313" key="2">
    <source>
        <dbReference type="EMBL" id="EJQ99161.1"/>
    </source>
</evidence>
<dbReference type="Proteomes" id="UP000006997">
    <property type="component" value="Unassembled WGS sequence"/>
</dbReference>
<dbReference type="HOGENOM" id="CLU_072504_0_0_9"/>
<organism evidence="2 3">
    <name type="scientific">Bacillus cereus MC67</name>
    <dbReference type="NCBI Taxonomy" id="1053219"/>
    <lineage>
        <taxon>Bacteria</taxon>
        <taxon>Bacillati</taxon>
        <taxon>Bacillota</taxon>
        <taxon>Bacilli</taxon>
        <taxon>Bacillales</taxon>
        <taxon>Bacillaceae</taxon>
        <taxon>Bacillus</taxon>
        <taxon>Bacillus cereus group</taxon>
    </lineage>
</organism>
<dbReference type="PATRIC" id="fig|1053219.3.peg.3206"/>
<evidence type="ECO:0000256" key="1">
    <source>
        <dbReference type="SAM" id="Coils"/>
    </source>
</evidence>
<evidence type="ECO:0008006" key="4">
    <source>
        <dbReference type="Google" id="ProtNLM"/>
    </source>
</evidence>
<feature type="coiled-coil region" evidence="1">
    <location>
        <begin position="197"/>
        <end position="232"/>
    </location>
</feature>
<evidence type="ECO:0000313" key="3">
    <source>
        <dbReference type="Proteomes" id="UP000006997"/>
    </source>
</evidence>
<dbReference type="EMBL" id="AHEN01000032">
    <property type="protein sequence ID" value="EJQ99161.1"/>
    <property type="molecule type" value="Genomic_DNA"/>
</dbReference>
<sequence length="320" mass="36355">MKFRGEELELIPNFGEAATKQEVKQEVTVPHEADVFTELSNVAQRDKYVERIEVLSKVGGLLLLEDMEMATTKQVATFYNVEHHVIRDVIKVHGDELKQDGMYLAKYGEIKDEVNKDYSTLLESGVSYRGTYLFPRRSILRIGMLLRDSDVAKEVRTQLLNIEEKAEVPMKVIEVNKELELQAELGKAFMSGNITALAQATARLSEYKNRLITEIEEERDEYRAELDVINGTDLISLKNVGLEYLGGISSARIRKFLQYNGVLGNVRTDGHYTANVKYAKYFKLSTTVKNDRLCKTLKATREGASFIAELYEKHNAEKSA</sequence>
<proteinExistence type="predicted"/>
<name>J8EQ73_BACCE</name>
<keyword evidence="1" id="KW-0175">Coiled coil</keyword>
<dbReference type="RefSeq" id="WP_002160339.1">
    <property type="nucleotide sequence ID" value="NZ_JH792114.1"/>
</dbReference>
<reference evidence="2 3" key="1">
    <citation type="submission" date="2012-04" db="EMBL/GenBank/DDBJ databases">
        <title>The Genome Sequence of Bacillus cereus MC67.</title>
        <authorList>
            <consortium name="The Broad Institute Genome Sequencing Platform"/>
            <consortium name="The Broad Institute Genome Sequencing Center for Infectious Disease"/>
            <person name="Feldgarden M."/>
            <person name="Van der Auwera G.A."/>
            <person name="Mahillon J."/>
            <person name="Duprez V."/>
            <person name="Timmery S."/>
            <person name="Mattelet C."/>
            <person name="Dierick K."/>
            <person name="Sun M."/>
            <person name="Yu Z."/>
            <person name="Zhu L."/>
            <person name="Hu X."/>
            <person name="Shank E.B."/>
            <person name="Swiecicka I."/>
            <person name="Hansen B.M."/>
            <person name="Andrup L."/>
            <person name="Young S.K."/>
            <person name="Zeng Q."/>
            <person name="Gargeya S."/>
            <person name="Fitzgerald M."/>
            <person name="Haas B."/>
            <person name="Abouelleil A."/>
            <person name="Alvarado L."/>
            <person name="Arachchi H.M."/>
            <person name="Berlin A."/>
            <person name="Chapman S.B."/>
            <person name="Goldberg J."/>
            <person name="Griggs A."/>
            <person name="Gujja S."/>
            <person name="Hansen M."/>
            <person name="Howarth C."/>
            <person name="Imamovic A."/>
            <person name="Larimer J."/>
            <person name="McCowen C."/>
            <person name="Montmayeur A."/>
            <person name="Murphy C."/>
            <person name="Neiman D."/>
            <person name="Pearson M."/>
            <person name="Priest M."/>
            <person name="Roberts A."/>
            <person name="Saif S."/>
            <person name="Shea T."/>
            <person name="Sisk P."/>
            <person name="Sykes S."/>
            <person name="Wortman J."/>
            <person name="Nusbaum C."/>
            <person name="Birren B."/>
        </authorList>
    </citation>
    <scope>NUCLEOTIDE SEQUENCE [LARGE SCALE GENOMIC DNA]</scope>
    <source>
        <strain evidence="2 3">MC67</strain>
    </source>
</reference>
<gene>
    <name evidence="2" type="ORF">II3_03141</name>
</gene>